<dbReference type="GO" id="GO:0004326">
    <property type="term" value="F:tetrahydrofolylpolyglutamate synthase activity"/>
    <property type="evidence" value="ECO:0007669"/>
    <property type="project" value="InterPro"/>
</dbReference>
<dbReference type="AlphaFoldDB" id="A0A0G0BLA3"/>
<dbReference type="InterPro" id="IPR013221">
    <property type="entry name" value="Mur_ligase_cen"/>
</dbReference>
<dbReference type="Pfam" id="PF08245">
    <property type="entry name" value="Mur_ligase_M"/>
    <property type="match status" value="1"/>
</dbReference>
<name>A0A0G0BLA3_UNCC3</name>
<evidence type="ECO:0000313" key="14">
    <source>
        <dbReference type="Proteomes" id="UP000034581"/>
    </source>
</evidence>
<evidence type="ECO:0000256" key="4">
    <source>
        <dbReference type="ARBA" id="ARBA00022598"/>
    </source>
</evidence>
<evidence type="ECO:0000256" key="7">
    <source>
        <dbReference type="ARBA" id="ARBA00022840"/>
    </source>
</evidence>
<keyword evidence="4 9" id="KW-0436">Ligase</keyword>
<dbReference type="SUPFAM" id="SSF51984">
    <property type="entry name" value="MurCD N-terminal domain"/>
    <property type="match status" value="1"/>
</dbReference>
<dbReference type="PANTHER" id="PTHR43692:SF1">
    <property type="entry name" value="UDP-N-ACETYLMURAMOYLALANINE--D-GLUTAMATE LIGASE"/>
    <property type="match status" value="1"/>
</dbReference>
<comment type="caution">
    <text evidence="13">The sequence shown here is derived from an EMBL/GenBank/DDBJ whole genome shotgun (WGS) entry which is preliminary data.</text>
</comment>
<dbReference type="SUPFAM" id="SSF53244">
    <property type="entry name" value="MurD-like peptide ligases, peptide-binding domain"/>
    <property type="match status" value="1"/>
</dbReference>
<keyword evidence="6 9" id="KW-0547">Nucleotide-binding</keyword>
<comment type="catalytic activity">
    <reaction evidence="9 10">
        <text>UDP-N-acetyl-alpha-D-muramoyl-L-alanine + D-glutamate + ATP = UDP-N-acetyl-alpha-D-muramoyl-L-alanyl-D-glutamate + ADP + phosphate + H(+)</text>
        <dbReference type="Rhea" id="RHEA:16429"/>
        <dbReference type="ChEBI" id="CHEBI:15378"/>
        <dbReference type="ChEBI" id="CHEBI:29986"/>
        <dbReference type="ChEBI" id="CHEBI:30616"/>
        <dbReference type="ChEBI" id="CHEBI:43474"/>
        <dbReference type="ChEBI" id="CHEBI:83898"/>
        <dbReference type="ChEBI" id="CHEBI:83900"/>
        <dbReference type="ChEBI" id="CHEBI:456216"/>
        <dbReference type="EC" id="6.3.2.9"/>
    </reaction>
</comment>
<dbReference type="HAMAP" id="MF_00639">
    <property type="entry name" value="MurD"/>
    <property type="match status" value="1"/>
</dbReference>
<evidence type="ECO:0000256" key="9">
    <source>
        <dbReference type="HAMAP-Rule" id="MF_00639"/>
    </source>
</evidence>
<dbReference type="Gene3D" id="3.40.50.720">
    <property type="entry name" value="NAD(P)-binding Rossmann-like Domain"/>
    <property type="match status" value="1"/>
</dbReference>
<dbReference type="EMBL" id="LBQB01000001">
    <property type="protein sequence ID" value="KKP70274.1"/>
    <property type="molecule type" value="Genomic_DNA"/>
</dbReference>
<dbReference type="Proteomes" id="UP000034581">
    <property type="component" value="Unassembled WGS sequence"/>
</dbReference>
<dbReference type="GO" id="GO:0071555">
    <property type="term" value="P:cell wall organization"/>
    <property type="evidence" value="ECO:0007669"/>
    <property type="project" value="UniProtKB-KW"/>
</dbReference>
<feature type="binding site" evidence="9">
    <location>
        <begin position="119"/>
        <end position="125"/>
    </location>
    <ligand>
        <name>ATP</name>
        <dbReference type="ChEBI" id="CHEBI:30616"/>
    </ligand>
</feature>
<dbReference type="InterPro" id="IPR005762">
    <property type="entry name" value="MurD"/>
</dbReference>
<organism evidence="13 14">
    <name type="scientific">candidate division CPR3 bacterium GW2011_GWF2_35_18</name>
    <dbReference type="NCBI Taxonomy" id="1618350"/>
    <lineage>
        <taxon>Bacteria</taxon>
        <taxon>Bacteria division CPR3</taxon>
    </lineage>
</organism>
<evidence type="ECO:0000256" key="2">
    <source>
        <dbReference type="ARBA" id="ARBA00004752"/>
    </source>
</evidence>
<dbReference type="SUPFAM" id="SSF53623">
    <property type="entry name" value="MurD-like peptide ligases, catalytic domain"/>
    <property type="match status" value="1"/>
</dbReference>
<proteinExistence type="inferred from homology"/>
<evidence type="ECO:0000256" key="1">
    <source>
        <dbReference type="ARBA" id="ARBA00004496"/>
    </source>
</evidence>
<evidence type="ECO:0000259" key="11">
    <source>
        <dbReference type="Pfam" id="PF02875"/>
    </source>
</evidence>
<gene>
    <name evidence="9" type="primary">murD</name>
    <name evidence="13" type="ORF">UR67_C0001G0183</name>
</gene>
<dbReference type="GO" id="GO:0005524">
    <property type="term" value="F:ATP binding"/>
    <property type="evidence" value="ECO:0007669"/>
    <property type="project" value="UniProtKB-UniRule"/>
</dbReference>
<dbReference type="GO" id="GO:0005737">
    <property type="term" value="C:cytoplasm"/>
    <property type="evidence" value="ECO:0007669"/>
    <property type="project" value="UniProtKB-SubCell"/>
</dbReference>
<dbReference type="PATRIC" id="fig|1618350.3.peg.191"/>
<comment type="similarity">
    <text evidence="9">Belongs to the MurCDEF family.</text>
</comment>
<comment type="function">
    <text evidence="9 10">Cell wall formation. Catalyzes the addition of glutamate to the nucleotide precursor UDP-N-acetylmuramoyl-L-alanine (UMA).</text>
</comment>
<accession>A0A0G0BLA3</accession>
<feature type="domain" description="Mur ligase C-terminal" evidence="11">
    <location>
        <begin position="323"/>
        <end position="447"/>
    </location>
</feature>
<dbReference type="InterPro" id="IPR018109">
    <property type="entry name" value="Folylpolyglutamate_synth_CS"/>
</dbReference>
<keyword evidence="8 9" id="KW-0131">Cell cycle</keyword>
<dbReference type="InterPro" id="IPR004101">
    <property type="entry name" value="Mur_ligase_C"/>
</dbReference>
<dbReference type="GO" id="GO:0009252">
    <property type="term" value="P:peptidoglycan biosynthetic process"/>
    <property type="evidence" value="ECO:0007669"/>
    <property type="project" value="UniProtKB-UniRule"/>
</dbReference>
<keyword evidence="3 9" id="KW-0963">Cytoplasm</keyword>
<dbReference type="GO" id="GO:0008764">
    <property type="term" value="F:UDP-N-acetylmuramoylalanine-D-glutamate ligase activity"/>
    <property type="evidence" value="ECO:0007669"/>
    <property type="project" value="UniProtKB-UniRule"/>
</dbReference>
<dbReference type="STRING" id="1618350.UR67_C0001G0183"/>
<comment type="pathway">
    <text evidence="2 9 10">Cell wall biogenesis; peptidoglycan biosynthesis.</text>
</comment>
<evidence type="ECO:0000256" key="3">
    <source>
        <dbReference type="ARBA" id="ARBA00022490"/>
    </source>
</evidence>
<evidence type="ECO:0000256" key="10">
    <source>
        <dbReference type="RuleBase" id="RU003664"/>
    </source>
</evidence>
<dbReference type="UniPathway" id="UPA00219"/>
<dbReference type="GO" id="GO:0008360">
    <property type="term" value="P:regulation of cell shape"/>
    <property type="evidence" value="ECO:0007669"/>
    <property type="project" value="UniProtKB-KW"/>
</dbReference>
<keyword evidence="9 10" id="KW-0961">Cell wall biogenesis/degradation</keyword>
<dbReference type="Pfam" id="PF21799">
    <property type="entry name" value="MurD-like_N"/>
    <property type="match status" value="1"/>
</dbReference>
<reference evidence="13 14" key="1">
    <citation type="journal article" date="2015" name="Nature">
        <title>rRNA introns, odd ribosomes, and small enigmatic genomes across a large radiation of phyla.</title>
        <authorList>
            <person name="Brown C.T."/>
            <person name="Hug L.A."/>
            <person name="Thomas B.C."/>
            <person name="Sharon I."/>
            <person name="Castelle C.J."/>
            <person name="Singh A."/>
            <person name="Wilkins M.J."/>
            <person name="Williams K.H."/>
            <person name="Banfield J.F."/>
        </authorList>
    </citation>
    <scope>NUCLEOTIDE SEQUENCE [LARGE SCALE GENOMIC DNA]</scope>
</reference>
<dbReference type="InterPro" id="IPR036565">
    <property type="entry name" value="Mur-like_cat_sf"/>
</dbReference>
<keyword evidence="7 9" id="KW-0067">ATP-binding</keyword>
<dbReference type="EC" id="6.3.2.9" evidence="9 10"/>
<evidence type="ECO:0000256" key="6">
    <source>
        <dbReference type="ARBA" id="ARBA00022741"/>
    </source>
</evidence>
<dbReference type="Gene3D" id="3.40.1190.10">
    <property type="entry name" value="Mur-like, catalytic domain"/>
    <property type="match status" value="1"/>
</dbReference>
<dbReference type="PANTHER" id="PTHR43692">
    <property type="entry name" value="UDP-N-ACETYLMURAMOYLALANINE--D-GLUTAMATE LIGASE"/>
    <property type="match status" value="1"/>
</dbReference>
<sequence>MTINELKKEKIAILGLSKEGISSGEFLFRHKIPFSILEQQSQKELGKNFDYITKWKMPYFLGKDHLKHLFEFTFILRAPGVPLFLPEIVKAKQKGIKISSSVKLFMELVPTKNIIGVTGTKGKGTTCKLIESVLKADKKEVFVGGNIGVPPLDFLEKVKVKSYVVLELSSFQLEDFEKSPYIAVILGIAPDHLAPESAKAPNYHKSMKDYLEAKKQLVKSQNKNDFIVTKENDQLSKTIGEVSKGQQYFYSIMGEVARGAFVSGTKLKVKNEKVTEIGDINEVKLRGRHHLENICAALSVCSLLDCATKSLRKGLFEFMGYEHRLEFVNQVSDVSYYDDSAATNPEPVIAAIDAFDEPLIVILGGSDKGQDYTKLGEKIINSTVKVAYLIGDMADKIEASILSAQKKEKLNRSFRIIRAGYPEMSKIISDCISFSEKGDVILLSPACASFDMYENYRQRGDLFKKGINLILE</sequence>
<keyword evidence="9 10" id="KW-0573">Peptidoglycan synthesis</keyword>
<evidence type="ECO:0000259" key="12">
    <source>
        <dbReference type="Pfam" id="PF08245"/>
    </source>
</evidence>
<dbReference type="GO" id="GO:0051301">
    <property type="term" value="P:cell division"/>
    <property type="evidence" value="ECO:0007669"/>
    <property type="project" value="UniProtKB-KW"/>
</dbReference>
<dbReference type="NCBIfam" id="TIGR01087">
    <property type="entry name" value="murD"/>
    <property type="match status" value="1"/>
</dbReference>
<keyword evidence="5 9" id="KW-0132">Cell division</keyword>
<protein>
    <recommendedName>
        <fullName evidence="9 10">UDP-N-acetylmuramoylalanine--D-glutamate ligase</fullName>
        <ecNumber evidence="9 10">6.3.2.9</ecNumber>
    </recommendedName>
    <alternativeName>
        <fullName evidence="9">D-glutamic acid-adding enzyme</fullName>
    </alternativeName>
    <alternativeName>
        <fullName evidence="9">UDP-N-acetylmuramoyl-L-alanyl-D-glutamate synthetase</fullName>
    </alternativeName>
</protein>
<evidence type="ECO:0000313" key="13">
    <source>
        <dbReference type="EMBL" id="KKP70274.1"/>
    </source>
</evidence>
<evidence type="ECO:0000256" key="8">
    <source>
        <dbReference type="ARBA" id="ARBA00023306"/>
    </source>
</evidence>
<dbReference type="Gene3D" id="3.90.190.20">
    <property type="entry name" value="Mur ligase, C-terminal domain"/>
    <property type="match status" value="1"/>
</dbReference>
<dbReference type="InterPro" id="IPR036615">
    <property type="entry name" value="Mur_ligase_C_dom_sf"/>
</dbReference>
<dbReference type="PROSITE" id="PS01011">
    <property type="entry name" value="FOLYLPOLYGLU_SYNT_1"/>
    <property type="match status" value="1"/>
</dbReference>
<feature type="domain" description="Mur ligase central" evidence="12">
    <location>
        <begin position="117"/>
        <end position="300"/>
    </location>
</feature>
<dbReference type="Pfam" id="PF02875">
    <property type="entry name" value="Mur_ligase_C"/>
    <property type="match status" value="1"/>
</dbReference>
<evidence type="ECO:0000256" key="5">
    <source>
        <dbReference type="ARBA" id="ARBA00022618"/>
    </source>
</evidence>
<comment type="subcellular location">
    <subcellularLocation>
        <location evidence="1 9 10">Cytoplasm</location>
    </subcellularLocation>
</comment>
<keyword evidence="9 10" id="KW-0133">Cell shape</keyword>